<dbReference type="InterPro" id="IPR036291">
    <property type="entry name" value="NAD(P)-bd_dom_sf"/>
</dbReference>
<dbReference type="Gene3D" id="3.40.50.720">
    <property type="entry name" value="NAD(P)-binding Rossmann-like Domain"/>
    <property type="match status" value="1"/>
</dbReference>
<comment type="caution">
    <text evidence="3">The sequence shown here is derived from an EMBL/GenBank/DDBJ whole genome shotgun (WGS) entry which is preliminary data.</text>
</comment>
<dbReference type="RefSeq" id="WP_378307764.1">
    <property type="nucleotide sequence ID" value="NZ_JBHTJA010000262.1"/>
</dbReference>
<proteinExistence type="predicted"/>
<feature type="non-terminal residue" evidence="3">
    <location>
        <position position="1"/>
    </location>
</feature>
<keyword evidence="4" id="KW-1185">Reference proteome</keyword>
<dbReference type="InterPro" id="IPR050091">
    <property type="entry name" value="PKS_NRPS_Biosynth_Enz"/>
</dbReference>
<dbReference type="Pfam" id="PF08659">
    <property type="entry name" value="KR"/>
    <property type="match status" value="1"/>
</dbReference>
<name>A0ABW3F630_9ACTN</name>
<evidence type="ECO:0000259" key="2">
    <source>
        <dbReference type="SMART" id="SM00822"/>
    </source>
</evidence>
<dbReference type="InterPro" id="IPR057326">
    <property type="entry name" value="KR_dom"/>
</dbReference>
<dbReference type="SUPFAM" id="SSF51735">
    <property type="entry name" value="NAD(P)-binding Rossmann-fold domains"/>
    <property type="match status" value="1"/>
</dbReference>
<protein>
    <submittedName>
        <fullName evidence="3">KR domain-containing protein</fullName>
    </submittedName>
</protein>
<dbReference type="PANTHER" id="PTHR43775">
    <property type="entry name" value="FATTY ACID SYNTHASE"/>
    <property type="match status" value="1"/>
</dbReference>
<dbReference type="Proteomes" id="UP001596972">
    <property type="component" value="Unassembled WGS sequence"/>
</dbReference>
<evidence type="ECO:0000313" key="4">
    <source>
        <dbReference type="Proteomes" id="UP001596972"/>
    </source>
</evidence>
<gene>
    <name evidence="3" type="ORF">ACFQ11_37805</name>
</gene>
<accession>A0ABW3F630</accession>
<reference evidence="4" key="1">
    <citation type="journal article" date="2019" name="Int. J. Syst. Evol. Microbiol.">
        <title>The Global Catalogue of Microorganisms (GCM) 10K type strain sequencing project: providing services to taxonomists for standard genome sequencing and annotation.</title>
        <authorList>
            <consortium name="The Broad Institute Genomics Platform"/>
            <consortium name="The Broad Institute Genome Sequencing Center for Infectious Disease"/>
            <person name="Wu L."/>
            <person name="Ma J."/>
        </authorList>
    </citation>
    <scope>NUCLEOTIDE SEQUENCE [LARGE SCALE GENOMIC DNA]</scope>
    <source>
        <strain evidence="4">JCM 31202</strain>
    </source>
</reference>
<dbReference type="PANTHER" id="PTHR43775:SF51">
    <property type="entry name" value="INACTIVE PHENOLPHTHIOCEROL SYNTHESIS POLYKETIDE SYNTHASE TYPE I PKS1-RELATED"/>
    <property type="match status" value="1"/>
</dbReference>
<feature type="non-terminal residue" evidence="3">
    <location>
        <position position="219"/>
    </location>
</feature>
<dbReference type="EMBL" id="JBHTJA010000262">
    <property type="protein sequence ID" value="MFD0906179.1"/>
    <property type="molecule type" value="Genomic_DNA"/>
</dbReference>
<organism evidence="3 4">
    <name type="scientific">Actinomadura sediminis</name>
    <dbReference type="NCBI Taxonomy" id="1038904"/>
    <lineage>
        <taxon>Bacteria</taxon>
        <taxon>Bacillati</taxon>
        <taxon>Actinomycetota</taxon>
        <taxon>Actinomycetes</taxon>
        <taxon>Streptosporangiales</taxon>
        <taxon>Thermomonosporaceae</taxon>
        <taxon>Actinomadura</taxon>
    </lineage>
</organism>
<dbReference type="InterPro" id="IPR013968">
    <property type="entry name" value="PKS_KR"/>
</dbReference>
<evidence type="ECO:0000313" key="3">
    <source>
        <dbReference type="EMBL" id="MFD0906179.1"/>
    </source>
</evidence>
<feature type="domain" description="Ketoreductase" evidence="2">
    <location>
        <begin position="4"/>
        <end position="144"/>
    </location>
</feature>
<evidence type="ECO:0000256" key="1">
    <source>
        <dbReference type="ARBA" id="ARBA00022679"/>
    </source>
</evidence>
<dbReference type="SMART" id="SM00822">
    <property type="entry name" value="PKS_KR"/>
    <property type="match status" value="1"/>
</dbReference>
<sequence>DAPGAAEGAAELADLGADARIVACDAADRDAAARLLAGIPADRPLTAVVHAAGVLDDGVLGSLTPERLSRALRPKADAGWHLHELTADRPGVDLVLFSSAANVLGAEGQGNYAAANAFLDGLARLRRAAGLPAASLAWGLWEAASGMTGHLDDADLARLARAGVRALPTGTALALFDRARSLDEPVPLPIALDPAALAARYGDGLPPLLRDLVRVPARR</sequence>
<keyword evidence="1" id="KW-0808">Transferase</keyword>